<dbReference type="Proteomes" id="UP000093111">
    <property type="component" value="Unassembled WGS sequence"/>
</dbReference>
<comment type="caution">
    <text evidence="1">The sequence shown here is derived from an EMBL/GenBank/DDBJ whole genome shotgun (WGS) entry which is preliminary data.</text>
</comment>
<dbReference type="STRING" id="1612624.ADU59_03005"/>
<organism evidence="1 2">
    <name type="scientific">Pararhizobium polonicum</name>
    <dbReference type="NCBI Taxonomy" id="1612624"/>
    <lineage>
        <taxon>Bacteria</taxon>
        <taxon>Pseudomonadati</taxon>
        <taxon>Pseudomonadota</taxon>
        <taxon>Alphaproteobacteria</taxon>
        <taxon>Hyphomicrobiales</taxon>
        <taxon>Rhizobiaceae</taxon>
        <taxon>Rhizobium/Agrobacterium group</taxon>
        <taxon>Pararhizobium</taxon>
    </lineage>
</organism>
<sequence>MPNASVPAAAEGVPSEIHARNRIRELAYEISSLLDRVPLAAMLTINPAGSNNHPVFLCEYVDEDAAKRRPVPIGEAKGVNNEAISVIMEAEDVFSEAADIAHLVFLAIQSIRMDEENRALSAGVYDIEHRLERGRKMLQEARELLQ</sequence>
<dbReference type="RefSeq" id="WP_068951525.1">
    <property type="nucleotide sequence ID" value="NZ_LGLV01000004.1"/>
</dbReference>
<evidence type="ECO:0000313" key="2">
    <source>
        <dbReference type="Proteomes" id="UP000093111"/>
    </source>
</evidence>
<keyword evidence="2" id="KW-1185">Reference proteome</keyword>
<dbReference type="EMBL" id="LGLV01000004">
    <property type="protein sequence ID" value="OBZ96727.1"/>
    <property type="molecule type" value="Genomic_DNA"/>
</dbReference>
<gene>
    <name evidence="1" type="ORF">ADU59_03005</name>
</gene>
<protein>
    <submittedName>
        <fullName evidence="1">Uncharacterized protein</fullName>
    </submittedName>
</protein>
<accession>A0A1C7P6C1</accession>
<proteinExistence type="predicted"/>
<reference evidence="1 2" key="1">
    <citation type="journal article" date="2016" name="Syst. Appl. Microbiol.">
        <title>Pararhizobium polonicum sp. nov. isolated from tumors on stone fruit rootstocks.</title>
        <authorList>
            <person name="Pulawska J."/>
            <person name="Kuzmanovic N."/>
            <person name="Willems A."/>
            <person name="Pothier J.F."/>
        </authorList>
    </citation>
    <scope>NUCLEOTIDE SEQUENCE [LARGE SCALE GENOMIC DNA]</scope>
    <source>
        <strain evidence="1 2">F5.1</strain>
    </source>
</reference>
<evidence type="ECO:0000313" key="1">
    <source>
        <dbReference type="EMBL" id="OBZ96727.1"/>
    </source>
</evidence>
<dbReference type="AlphaFoldDB" id="A0A1C7P6C1"/>
<name>A0A1C7P6C1_9HYPH</name>